<dbReference type="PANTHER" id="PTHR40392:SF1">
    <property type="entry name" value="2-PHOSPHO-L-LACTATE GUANYLYLTRANSFERASE"/>
    <property type="match status" value="1"/>
</dbReference>
<feature type="binding site" evidence="5">
    <location>
        <position position="168"/>
    </location>
    <ligand>
        <name>phosphoenolpyruvate</name>
        <dbReference type="ChEBI" id="CHEBI:58702"/>
    </ligand>
</feature>
<proteinExistence type="inferred from homology"/>
<comment type="function">
    <text evidence="5">Guanylyltransferase that catalyzes the activation of phosphoenolpyruvate (PEP) as enolpyruvoyl-2-diphospho-5'-guanosine, via the condensation of PEP with GTP. It is involved in the biosynthesis of coenzyme F420, a hydride carrier cofactor.</text>
</comment>
<dbReference type="RefSeq" id="WP_252441985.1">
    <property type="nucleotide sequence ID" value="NZ_JAGSOV010000052.1"/>
</dbReference>
<comment type="caution">
    <text evidence="6">The sequence shown here is derived from an EMBL/GenBank/DDBJ whole genome shotgun (WGS) entry which is preliminary data.</text>
</comment>
<comment type="catalytic activity">
    <reaction evidence="5">
        <text>phosphoenolpyruvate + GTP + H(+) = enolpyruvoyl-2-diphospho-5'-guanosine + diphosphate</text>
        <dbReference type="Rhea" id="RHEA:30519"/>
        <dbReference type="ChEBI" id="CHEBI:15378"/>
        <dbReference type="ChEBI" id="CHEBI:33019"/>
        <dbReference type="ChEBI" id="CHEBI:37565"/>
        <dbReference type="ChEBI" id="CHEBI:58702"/>
        <dbReference type="ChEBI" id="CHEBI:143701"/>
        <dbReference type="EC" id="2.7.7.105"/>
    </reaction>
</comment>
<sequence>MIAAVDLVVPVKPLHAAKTRLRGAADGGLGEPAAHARLALALAHDTVAAVRGCPAVRHLLVVSSDPVVAAELGAVGVEVVPDGPVSGLNAAYRRGAALLRGRDPEAVVGALQADLPALRPEELCGALGAAATLFAEGVAGRAFVADADTTGTTLLLAAPGTPLDPRFGAGSAAAHRESGAVALTGGWPGLRRDVDTSDDLRGAADLGLGAHTTGVLDRSSTP</sequence>
<evidence type="ECO:0000256" key="5">
    <source>
        <dbReference type="HAMAP-Rule" id="MF_02114"/>
    </source>
</evidence>
<accession>A0ABT1A5B9</accession>
<reference evidence="6" key="1">
    <citation type="submission" date="2021-04" db="EMBL/GenBank/DDBJ databases">
        <title>Pseudonocardia sp. nov., isolated from sandy soil of mangrove forest.</title>
        <authorList>
            <person name="Zan Z."/>
            <person name="Huang R."/>
            <person name="Liu W."/>
        </authorList>
    </citation>
    <scope>NUCLEOTIDE SEQUENCE</scope>
    <source>
        <strain evidence="6">S2-4</strain>
    </source>
</reference>
<evidence type="ECO:0000256" key="4">
    <source>
        <dbReference type="ARBA" id="ARBA00023134"/>
    </source>
</evidence>
<name>A0ABT1A5B9_9PSEU</name>
<evidence type="ECO:0000313" key="6">
    <source>
        <dbReference type="EMBL" id="MCO1658216.1"/>
    </source>
</evidence>
<evidence type="ECO:0000256" key="1">
    <source>
        <dbReference type="ARBA" id="ARBA00022679"/>
    </source>
</evidence>
<keyword evidence="3 5" id="KW-0547">Nucleotide-binding</keyword>
<dbReference type="SUPFAM" id="SSF53448">
    <property type="entry name" value="Nucleotide-diphospho-sugar transferases"/>
    <property type="match status" value="1"/>
</dbReference>
<dbReference type="InterPro" id="IPR002835">
    <property type="entry name" value="CofC"/>
</dbReference>
<dbReference type="Gene3D" id="3.90.550.10">
    <property type="entry name" value="Spore Coat Polysaccharide Biosynthesis Protein SpsA, Chain A"/>
    <property type="match status" value="1"/>
</dbReference>
<keyword evidence="1 5" id="KW-0808">Transferase</keyword>
<feature type="binding site" evidence="5">
    <location>
        <position position="152"/>
    </location>
    <ligand>
        <name>phosphoenolpyruvate</name>
        <dbReference type="ChEBI" id="CHEBI:58702"/>
    </ligand>
</feature>
<protein>
    <recommendedName>
        <fullName evidence="5">Phosphoenolpyruvate guanylyltransferase</fullName>
        <shortName evidence="5">PEP guanylyltransferase</shortName>
        <ecNumber evidence="5">2.7.7.105</ecNumber>
    </recommendedName>
</protein>
<comment type="pathway">
    <text evidence="5">Cofactor biosynthesis; coenzyme F420 biosynthesis.</text>
</comment>
<dbReference type="HAMAP" id="MF_02114">
    <property type="entry name" value="CofC"/>
    <property type="match status" value="1"/>
</dbReference>
<dbReference type="EMBL" id="JAGSOV010000052">
    <property type="protein sequence ID" value="MCO1658216.1"/>
    <property type="molecule type" value="Genomic_DNA"/>
</dbReference>
<feature type="binding site" evidence="5">
    <location>
        <position position="171"/>
    </location>
    <ligand>
        <name>phosphoenolpyruvate</name>
        <dbReference type="ChEBI" id="CHEBI:58702"/>
    </ligand>
</feature>
<organism evidence="6 7">
    <name type="scientific">Pseudonocardia humida</name>
    <dbReference type="NCBI Taxonomy" id="2800819"/>
    <lineage>
        <taxon>Bacteria</taxon>
        <taxon>Bacillati</taxon>
        <taxon>Actinomycetota</taxon>
        <taxon>Actinomycetes</taxon>
        <taxon>Pseudonocardiales</taxon>
        <taxon>Pseudonocardiaceae</taxon>
        <taxon>Pseudonocardia</taxon>
    </lineage>
</organism>
<dbReference type="InterPro" id="IPR029044">
    <property type="entry name" value="Nucleotide-diphossugar_trans"/>
</dbReference>
<keyword evidence="2 5" id="KW-0548">Nucleotidyltransferase</keyword>
<dbReference type="EC" id="2.7.7.105" evidence="5"/>
<dbReference type="PANTHER" id="PTHR40392">
    <property type="entry name" value="2-PHOSPHO-L-LACTATE GUANYLYLTRANSFERASE"/>
    <property type="match status" value="1"/>
</dbReference>
<dbReference type="GO" id="GO:0043814">
    <property type="term" value="F:phospholactate guanylyltransferase activity"/>
    <property type="evidence" value="ECO:0007669"/>
    <property type="project" value="UniProtKB-EC"/>
</dbReference>
<keyword evidence="7" id="KW-1185">Reference proteome</keyword>
<dbReference type="NCBIfam" id="TIGR03552">
    <property type="entry name" value="F420_cofC"/>
    <property type="match status" value="1"/>
</dbReference>
<gene>
    <name evidence="6" type="primary">cofC</name>
    <name evidence="5" type="synonym">fbiD</name>
    <name evidence="6" type="ORF">KDL28_24445</name>
</gene>
<evidence type="ECO:0000256" key="2">
    <source>
        <dbReference type="ARBA" id="ARBA00022695"/>
    </source>
</evidence>
<evidence type="ECO:0000313" key="7">
    <source>
        <dbReference type="Proteomes" id="UP001165283"/>
    </source>
</evidence>
<keyword evidence="4 5" id="KW-0342">GTP-binding</keyword>
<evidence type="ECO:0000256" key="3">
    <source>
        <dbReference type="ARBA" id="ARBA00022741"/>
    </source>
</evidence>
<comment type="similarity">
    <text evidence="5">Belongs to the CofC family.</text>
</comment>
<dbReference type="Proteomes" id="UP001165283">
    <property type="component" value="Unassembled WGS sequence"/>
</dbReference>